<keyword evidence="1" id="KW-0812">Transmembrane</keyword>
<keyword evidence="1" id="KW-1133">Transmembrane helix</keyword>
<reference evidence="2 3" key="1">
    <citation type="submission" date="2019-11" db="EMBL/GenBank/DDBJ databases">
        <title>Genome of Strain BIT-d1.</title>
        <authorList>
            <person name="Yang Y."/>
        </authorList>
    </citation>
    <scope>NUCLEOTIDE SEQUENCE [LARGE SCALE GENOMIC DNA]</scope>
    <source>
        <strain evidence="2 3">BIT-d1</strain>
    </source>
</reference>
<feature type="transmembrane region" description="Helical" evidence="1">
    <location>
        <begin position="9"/>
        <end position="29"/>
    </location>
</feature>
<dbReference type="AlphaFoldDB" id="A0A6I3LP30"/>
<dbReference type="Proteomes" id="UP000438760">
    <property type="component" value="Unassembled WGS sequence"/>
</dbReference>
<feature type="transmembrane region" description="Helical" evidence="1">
    <location>
        <begin position="49"/>
        <end position="69"/>
    </location>
</feature>
<organism evidence="2 3">
    <name type="scientific">Myroides albus</name>
    <dbReference type="NCBI Taxonomy" id="2562892"/>
    <lineage>
        <taxon>Bacteria</taxon>
        <taxon>Pseudomonadati</taxon>
        <taxon>Bacteroidota</taxon>
        <taxon>Flavobacteriia</taxon>
        <taxon>Flavobacteriales</taxon>
        <taxon>Flavobacteriaceae</taxon>
        <taxon>Myroides</taxon>
    </lineage>
</organism>
<comment type="caution">
    <text evidence="2">The sequence shown here is derived from an EMBL/GenBank/DDBJ whole genome shotgun (WGS) entry which is preliminary data.</text>
</comment>
<dbReference type="EMBL" id="WMJX01000019">
    <property type="protein sequence ID" value="MTG98411.1"/>
    <property type="molecule type" value="Genomic_DNA"/>
</dbReference>
<proteinExistence type="predicted"/>
<protein>
    <submittedName>
        <fullName evidence="2">Uncharacterized protein</fullName>
    </submittedName>
</protein>
<evidence type="ECO:0000313" key="2">
    <source>
        <dbReference type="EMBL" id="MTG98411.1"/>
    </source>
</evidence>
<dbReference type="RefSeq" id="WP_155092438.1">
    <property type="nucleotide sequence ID" value="NZ_CP102754.1"/>
</dbReference>
<evidence type="ECO:0000256" key="1">
    <source>
        <dbReference type="SAM" id="Phobius"/>
    </source>
</evidence>
<name>A0A6I3LP30_9FLAO</name>
<keyword evidence="3" id="KW-1185">Reference proteome</keyword>
<gene>
    <name evidence="2" type="ORF">GJV76_09800</name>
</gene>
<sequence>MQERPNKPLFYFVFSGFTFNAKVVSSTGMNEVLLKISFGSRQVYISSNSYIVVLSACFAMRFLGIIYGVSIRNTTACSGLKILVDYKTCNIALCIV</sequence>
<keyword evidence="1" id="KW-0472">Membrane</keyword>
<accession>A0A6I3LP30</accession>
<evidence type="ECO:0000313" key="3">
    <source>
        <dbReference type="Proteomes" id="UP000438760"/>
    </source>
</evidence>